<name>A0A9E4K7Y9_9GAMM</name>
<comment type="caution">
    <text evidence="2">The sequence shown here is derived from an EMBL/GenBank/DDBJ whole genome shotgun (WGS) entry which is preliminary data.</text>
</comment>
<evidence type="ECO:0000313" key="3">
    <source>
        <dbReference type="Proteomes" id="UP000886687"/>
    </source>
</evidence>
<protein>
    <submittedName>
        <fullName evidence="2">TolC family protein</fullName>
    </submittedName>
</protein>
<dbReference type="Gene3D" id="1.20.1600.10">
    <property type="entry name" value="Outer membrane efflux proteins (OEP)"/>
    <property type="match status" value="1"/>
</dbReference>
<dbReference type="GO" id="GO:0015562">
    <property type="term" value="F:efflux transmembrane transporter activity"/>
    <property type="evidence" value="ECO:0007669"/>
    <property type="project" value="InterPro"/>
</dbReference>
<keyword evidence="1" id="KW-0175">Coiled coil</keyword>
<reference evidence="2" key="1">
    <citation type="journal article" date="2021" name="Proc. Natl. Acad. Sci. U.S.A.">
        <title>Global biogeography of chemosynthetic symbionts reveals both localized and globally distributed symbiont groups. .</title>
        <authorList>
            <person name="Osvatic J.T."/>
            <person name="Wilkins L.G.E."/>
            <person name="Leibrecht L."/>
            <person name="Leray M."/>
            <person name="Zauner S."/>
            <person name="Polzin J."/>
            <person name="Camacho Y."/>
            <person name="Gros O."/>
            <person name="van Gils J.A."/>
            <person name="Eisen J.A."/>
            <person name="Petersen J.M."/>
            <person name="Yuen B."/>
        </authorList>
    </citation>
    <scope>NUCLEOTIDE SEQUENCE</scope>
    <source>
        <strain evidence="2">MAGL173</strain>
    </source>
</reference>
<evidence type="ECO:0000313" key="2">
    <source>
        <dbReference type="EMBL" id="MCG7940410.1"/>
    </source>
</evidence>
<proteinExistence type="predicted"/>
<evidence type="ECO:0000256" key="1">
    <source>
        <dbReference type="SAM" id="Coils"/>
    </source>
</evidence>
<accession>A0A9E4K7Y9</accession>
<gene>
    <name evidence="2" type="ORF">JAZ04_16370</name>
</gene>
<feature type="coiled-coil region" evidence="1">
    <location>
        <begin position="119"/>
        <end position="176"/>
    </location>
</feature>
<dbReference type="Proteomes" id="UP000886687">
    <property type="component" value="Unassembled WGS sequence"/>
</dbReference>
<organism evidence="2 3">
    <name type="scientific">Candidatus Thiodiazotropha lotti</name>
    <dbReference type="NCBI Taxonomy" id="2792787"/>
    <lineage>
        <taxon>Bacteria</taxon>
        <taxon>Pseudomonadati</taxon>
        <taxon>Pseudomonadota</taxon>
        <taxon>Gammaproteobacteria</taxon>
        <taxon>Chromatiales</taxon>
        <taxon>Sedimenticolaceae</taxon>
        <taxon>Candidatus Thiodiazotropha</taxon>
    </lineage>
</organism>
<dbReference type="EMBL" id="JAEPDI010000013">
    <property type="protein sequence ID" value="MCG7940410.1"/>
    <property type="molecule type" value="Genomic_DNA"/>
</dbReference>
<dbReference type="SUPFAM" id="SSF56954">
    <property type="entry name" value="Outer membrane efflux proteins (OEP)"/>
    <property type="match status" value="1"/>
</dbReference>
<dbReference type="AlphaFoldDB" id="A0A9E4K7Y9"/>
<feature type="coiled-coil region" evidence="1">
    <location>
        <begin position="312"/>
        <end position="343"/>
    </location>
</feature>
<sequence>MLRRLFGSVRFVVGRYLPLWFLAAGQTAATEPVSSAAFQSLLLRLQHHPALRVSLAERAHWQANADGSMGLPDPKFTLGLNNLPVNEPTNFDRYLPSSRSLEFMQMIPGLTGRETLRDSHLARADLADLQRQLALAELQLRLVTALAERRRIHASNEALEQQMELLAERERWLRGEMASGASVYGRFDELDVKRAVIDEKKITLAGEAERWQAELRSLLDLVPPDGVLPEIQPRSWTGNPQSLLKIRIELGRLAVARAEVAERNAAFDSDYTISAAWQQREAGENFDGDDWFTLKFTASLPLWSASNQTPKLKAAEARVTKLMAQQEQQLRELTSDYQTALASYRTADQLLTAMAMRQQRLKALEATNRRRYEAGGLDLDGVIRPALQLAEVGLDLAQAKKQRTIAAARINAMLVEENP</sequence>